<dbReference type="AlphaFoldDB" id="A0A1F8EKW4"/>
<dbReference type="InterPro" id="IPR043993">
    <property type="entry name" value="T4SS_pilin"/>
</dbReference>
<evidence type="ECO:0000313" key="4">
    <source>
        <dbReference type="Proteomes" id="UP000177117"/>
    </source>
</evidence>
<keyword evidence="1" id="KW-1133">Transmembrane helix</keyword>
<protein>
    <recommendedName>
        <fullName evidence="5">DUF4134 domain-containing protein</fullName>
    </recommendedName>
</protein>
<feature type="transmembrane region" description="Helical" evidence="1">
    <location>
        <begin position="57"/>
        <end position="80"/>
    </location>
</feature>
<proteinExistence type="predicted"/>
<accession>A0A1F8EKW4</accession>
<evidence type="ECO:0008006" key="5">
    <source>
        <dbReference type="Google" id="ProtNLM"/>
    </source>
</evidence>
<evidence type="ECO:0000256" key="1">
    <source>
        <dbReference type="SAM" id="Phobius"/>
    </source>
</evidence>
<dbReference type="Pfam" id="PF18895">
    <property type="entry name" value="T4SS_pilin"/>
    <property type="match status" value="1"/>
</dbReference>
<dbReference type="Proteomes" id="UP000177117">
    <property type="component" value="Unassembled WGS sequence"/>
</dbReference>
<feature type="signal peptide" evidence="2">
    <location>
        <begin position="1"/>
        <end position="23"/>
    </location>
</feature>
<feature type="chain" id="PRO_5009535351" description="DUF4134 domain-containing protein" evidence="2">
    <location>
        <begin position="24"/>
        <end position="129"/>
    </location>
</feature>
<evidence type="ECO:0000256" key="2">
    <source>
        <dbReference type="SAM" id="SignalP"/>
    </source>
</evidence>
<organism evidence="3 4">
    <name type="scientific">Candidatus Yanofskybacteria bacterium RIFCSPHIGHO2_01_FULL_41_53</name>
    <dbReference type="NCBI Taxonomy" id="1802663"/>
    <lineage>
        <taxon>Bacteria</taxon>
        <taxon>Candidatus Yanofskyibacteriota</taxon>
    </lineage>
</organism>
<keyword evidence="2" id="KW-0732">Signal</keyword>
<feature type="transmembrane region" description="Helical" evidence="1">
    <location>
        <begin position="101"/>
        <end position="121"/>
    </location>
</feature>
<keyword evidence="1" id="KW-0472">Membrane</keyword>
<evidence type="ECO:0000313" key="3">
    <source>
        <dbReference type="EMBL" id="OGN01497.1"/>
    </source>
</evidence>
<gene>
    <name evidence="3" type="ORF">A2650_03965</name>
</gene>
<comment type="caution">
    <text evidence="3">The sequence shown here is derived from an EMBL/GenBank/DDBJ whole genome shotgun (WGS) entry which is preliminary data.</text>
</comment>
<dbReference type="EMBL" id="MGJD01000005">
    <property type="protein sequence ID" value="OGN01497.1"/>
    <property type="molecule type" value="Genomic_DNA"/>
</dbReference>
<sequence>MKKGIIFVALLALFVGWSSVSFAQSSTNNIFYQTFYGSWGNTNPANASQVVDLLGNIGGFLMIAGGIIAGIALIVSGLMYMAAGSNQTRVTSAKSIFKNGVIGALIIFGFGIIINTVMLLGTDPFGFFN</sequence>
<name>A0A1F8EKW4_9BACT</name>
<reference evidence="3 4" key="1">
    <citation type="journal article" date="2016" name="Nat. Commun.">
        <title>Thousands of microbial genomes shed light on interconnected biogeochemical processes in an aquifer system.</title>
        <authorList>
            <person name="Anantharaman K."/>
            <person name="Brown C.T."/>
            <person name="Hug L.A."/>
            <person name="Sharon I."/>
            <person name="Castelle C.J."/>
            <person name="Probst A.J."/>
            <person name="Thomas B.C."/>
            <person name="Singh A."/>
            <person name="Wilkins M.J."/>
            <person name="Karaoz U."/>
            <person name="Brodie E.L."/>
            <person name="Williams K.H."/>
            <person name="Hubbard S.S."/>
            <person name="Banfield J.F."/>
        </authorList>
    </citation>
    <scope>NUCLEOTIDE SEQUENCE [LARGE SCALE GENOMIC DNA]</scope>
</reference>
<keyword evidence="1" id="KW-0812">Transmembrane</keyword>